<proteinExistence type="predicted"/>
<dbReference type="OrthoDB" id="7840740at2"/>
<organism evidence="1 2">
    <name type="scientific">Lentibacter algarum</name>
    <dbReference type="NCBI Taxonomy" id="576131"/>
    <lineage>
        <taxon>Bacteria</taxon>
        <taxon>Pseudomonadati</taxon>
        <taxon>Pseudomonadota</taxon>
        <taxon>Alphaproteobacteria</taxon>
        <taxon>Rhodobacterales</taxon>
        <taxon>Roseobacteraceae</taxon>
        <taxon>Lentibacter</taxon>
    </lineage>
</organism>
<dbReference type="AlphaFoldDB" id="A0A1H3KMV3"/>
<reference evidence="1 2" key="1">
    <citation type="submission" date="2016-10" db="EMBL/GenBank/DDBJ databases">
        <authorList>
            <person name="de Groot N.N."/>
        </authorList>
    </citation>
    <scope>NUCLEOTIDE SEQUENCE [LARGE SCALE GENOMIC DNA]</scope>
    <source>
        <strain evidence="1 2">DSM 24677</strain>
    </source>
</reference>
<gene>
    <name evidence="1" type="ORF">SAMN05444486_102646</name>
</gene>
<dbReference type="Proteomes" id="UP000199026">
    <property type="component" value="Unassembled WGS sequence"/>
</dbReference>
<evidence type="ECO:0000313" key="2">
    <source>
        <dbReference type="Proteomes" id="UP000199026"/>
    </source>
</evidence>
<dbReference type="GeneID" id="78124712"/>
<dbReference type="EMBL" id="FNPR01000002">
    <property type="protein sequence ID" value="SDY53513.1"/>
    <property type="molecule type" value="Genomic_DNA"/>
</dbReference>
<evidence type="ECO:0008006" key="3">
    <source>
        <dbReference type="Google" id="ProtNLM"/>
    </source>
</evidence>
<keyword evidence="2" id="KW-1185">Reference proteome</keyword>
<sequence>MEHLYSGRDMRATLLCPKTESPSQTLFVTFSNFRGAPSLEDDGFGQDILNKMGIPAIHIVTAGNTWFQSPEVFDLAQTVLKTRSKFAKAVGYGSSMGGYGAMMLSNLLRLDATLTLSPQYSIQPEKVQGDSRWANIASELNFVFDDMNIGMSATARHNLFYDPCTADNIHAQLFEKRGANCFALPHSGNSSAGFLQQVGMLTEIVIVAAQDPMTDFKSIHEIALERSARSALYAFNLGQAQKS</sequence>
<name>A0A1H3KMV3_9RHOB</name>
<evidence type="ECO:0000313" key="1">
    <source>
        <dbReference type="EMBL" id="SDY53513.1"/>
    </source>
</evidence>
<accession>A0A1H3KMV3</accession>
<protein>
    <recommendedName>
        <fullName evidence="3">Alpha/beta hydrolase</fullName>
    </recommendedName>
</protein>
<dbReference type="RefSeq" id="WP_089890725.1">
    <property type="nucleotide sequence ID" value="NZ_FNPR01000002.1"/>
</dbReference>
<dbReference type="STRING" id="576131.SAMN05444486_102646"/>